<accession>A0ABU2H846</accession>
<evidence type="ECO:0000313" key="2">
    <source>
        <dbReference type="EMBL" id="MDS1271483.1"/>
    </source>
</evidence>
<feature type="domain" description="DUF5753" evidence="1">
    <location>
        <begin position="107"/>
        <end position="280"/>
    </location>
</feature>
<organism evidence="2 3">
    <name type="scientific">Lipingzhangella rawalii</name>
    <dbReference type="NCBI Taxonomy" id="2055835"/>
    <lineage>
        <taxon>Bacteria</taxon>
        <taxon>Bacillati</taxon>
        <taxon>Actinomycetota</taxon>
        <taxon>Actinomycetes</taxon>
        <taxon>Streptosporangiales</taxon>
        <taxon>Nocardiopsidaceae</taxon>
        <taxon>Lipingzhangella</taxon>
    </lineage>
</organism>
<name>A0ABU2H846_9ACTN</name>
<evidence type="ECO:0000313" key="3">
    <source>
        <dbReference type="Proteomes" id="UP001250214"/>
    </source>
</evidence>
<reference evidence="3" key="1">
    <citation type="submission" date="2023-07" db="EMBL/GenBank/DDBJ databases">
        <title>Novel species in the genus Lipingzhangella isolated from Sambhar Salt Lake.</title>
        <authorList>
            <person name="Jiya N."/>
            <person name="Kajale S."/>
            <person name="Sharma A."/>
        </authorList>
    </citation>
    <scope>NUCLEOTIDE SEQUENCE [LARGE SCALE GENOMIC DNA]</scope>
    <source>
        <strain evidence="3">LS1_29</strain>
    </source>
</reference>
<dbReference type="RefSeq" id="WP_310913034.1">
    <property type="nucleotide sequence ID" value="NZ_JAVLVT010000006.1"/>
</dbReference>
<protein>
    <submittedName>
        <fullName evidence="2">Helix-turn-helix transcriptional regulator</fullName>
    </submittedName>
</protein>
<dbReference type="Pfam" id="PF13560">
    <property type="entry name" value="HTH_31"/>
    <property type="match status" value="1"/>
</dbReference>
<sequence>MVNSPTLRRRRLSRRMRELREASGLTAKQVAADAKRRSGKPRGWSDSKVIRLEKGEWKRLRTDDVHILLDIYGVTDTAEREACAALALESNQQGWWASFDDVLGSGQFVGLEAEALRIRTYESAAIPGLLQTEDYARAMIRSGGLVEDDTLQRRVEVRMLRQQILTRRDAPTYWAIIDEAALRRVTAELADQLEHLLDVGSRANVGIQVLPFSCGPHTAMTGQFVIMDFPPPDPPAVYLEAMTEELYLEKPPQIQRYQHIYDYVQAMALSVDESRDYIRHLITSHT</sequence>
<proteinExistence type="predicted"/>
<gene>
    <name evidence="2" type="ORF">RIF23_14385</name>
</gene>
<keyword evidence="3" id="KW-1185">Reference proteome</keyword>
<dbReference type="Pfam" id="PF19054">
    <property type="entry name" value="DUF5753"/>
    <property type="match status" value="1"/>
</dbReference>
<dbReference type="InterPro" id="IPR010982">
    <property type="entry name" value="Lambda_DNA-bd_dom_sf"/>
</dbReference>
<comment type="caution">
    <text evidence="2">The sequence shown here is derived from an EMBL/GenBank/DDBJ whole genome shotgun (WGS) entry which is preliminary data.</text>
</comment>
<evidence type="ECO:0000259" key="1">
    <source>
        <dbReference type="Pfam" id="PF19054"/>
    </source>
</evidence>
<dbReference type="InterPro" id="IPR043917">
    <property type="entry name" value="DUF5753"/>
</dbReference>
<dbReference type="Proteomes" id="UP001250214">
    <property type="component" value="Unassembled WGS sequence"/>
</dbReference>
<dbReference type="Gene3D" id="1.10.260.40">
    <property type="entry name" value="lambda repressor-like DNA-binding domains"/>
    <property type="match status" value="1"/>
</dbReference>
<dbReference type="EMBL" id="JAVLVT010000006">
    <property type="protein sequence ID" value="MDS1271483.1"/>
    <property type="molecule type" value="Genomic_DNA"/>
</dbReference>